<evidence type="ECO:0000313" key="1">
    <source>
        <dbReference type="EMBL" id="RNA40047.1"/>
    </source>
</evidence>
<name>A0A3M7SWI9_BRAPC</name>
<sequence length="79" mass="9472">MLNFENSLIRLALLVEFWRILEDLRCTCEKIAYTCRLIKVILEKKNSVQGWSKFLFSIFDKLNPCIDFKKNLKLKIFNN</sequence>
<gene>
    <name evidence="1" type="ORF">BpHYR1_029018</name>
</gene>
<dbReference type="Proteomes" id="UP000276133">
    <property type="component" value="Unassembled WGS sequence"/>
</dbReference>
<reference evidence="1 2" key="1">
    <citation type="journal article" date="2018" name="Sci. Rep.">
        <title>Genomic signatures of local adaptation to the degree of environmental predictability in rotifers.</title>
        <authorList>
            <person name="Franch-Gras L."/>
            <person name="Hahn C."/>
            <person name="Garcia-Roger E.M."/>
            <person name="Carmona M.J."/>
            <person name="Serra M."/>
            <person name="Gomez A."/>
        </authorList>
    </citation>
    <scope>NUCLEOTIDE SEQUENCE [LARGE SCALE GENOMIC DNA]</scope>
    <source>
        <strain evidence="1">HYR1</strain>
    </source>
</reference>
<evidence type="ECO:0000313" key="2">
    <source>
        <dbReference type="Proteomes" id="UP000276133"/>
    </source>
</evidence>
<dbReference type="EMBL" id="REGN01000684">
    <property type="protein sequence ID" value="RNA40047.1"/>
    <property type="molecule type" value="Genomic_DNA"/>
</dbReference>
<accession>A0A3M7SWI9</accession>
<protein>
    <submittedName>
        <fullName evidence="1">Uncharacterized protein</fullName>
    </submittedName>
</protein>
<keyword evidence="2" id="KW-1185">Reference proteome</keyword>
<dbReference type="AlphaFoldDB" id="A0A3M7SWI9"/>
<comment type="caution">
    <text evidence="1">The sequence shown here is derived from an EMBL/GenBank/DDBJ whole genome shotgun (WGS) entry which is preliminary data.</text>
</comment>
<organism evidence="1 2">
    <name type="scientific">Brachionus plicatilis</name>
    <name type="common">Marine rotifer</name>
    <name type="synonym">Brachionus muelleri</name>
    <dbReference type="NCBI Taxonomy" id="10195"/>
    <lineage>
        <taxon>Eukaryota</taxon>
        <taxon>Metazoa</taxon>
        <taxon>Spiralia</taxon>
        <taxon>Gnathifera</taxon>
        <taxon>Rotifera</taxon>
        <taxon>Eurotatoria</taxon>
        <taxon>Monogononta</taxon>
        <taxon>Pseudotrocha</taxon>
        <taxon>Ploima</taxon>
        <taxon>Brachionidae</taxon>
        <taxon>Brachionus</taxon>
    </lineage>
</organism>
<proteinExistence type="predicted"/>